<dbReference type="InterPro" id="IPR051057">
    <property type="entry name" value="PI-PLC_domain"/>
</dbReference>
<dbReference type="OrthoDB" id="7984201at2759"/>
<gene>
    <name evidence="2" type="ORF">AYI68_g675</name>
</gene>
<dbReference type="PANTHER" id="PTHR13593:SF140">
    <property type="entry name" value="PLC-LIKE PHOSPHODIESTERASE"/>
    <property type="match status" value="1"/>
</dbReference>
<reference evidence="2 3" key="1">
    <citation type="journal article" date="2016" name="Mol. Biol. Evol.">
        <title>Genome-Wide Survey of Gut Fungi (Harpellales) Reveals the First Horizontally Transferred Ubiquitin Gene from a Mosquito Host.</title>
        <authorList>
            <person name="Wang Y."/>
            <person name="White M.M."/>
            <person name="Kvist S."/>
            <person name="Moncalvo J.M."/>
        </authorList>
    </citation>
    <scope>NUCLEOTIDE SEQUENCE [LARGE SCALE GENOMIC DNA]</scope>
    <source>
        <strain evidence="2 3">ALG-7-W6</strain>
    </source>
</reference>
<keyword evidence="3" id="KW-1185">Reference proteome</keyword>
<evidence type="ECO:0000313" key="2">
    <source>
        <dbReference type="EMBL" id="OLY85138.1"/>
    </source>
</evidence>
<feature type="signal peptide" evidence="1">
    <location>
        <begin position="1"/>
        <end position="24"/>
    </location>
</feature>
<dbReference type="STRING" id="133383.A0A1R0H7S3"/>
<evidence type="ECO:0000313" key="3">
    <source>
        <dbReference type="Proteomes" id="UP000187455"/>
    </source>
</evidence>
<dbReference type="InterPro" id="IPR017946">
    <property type="entry name" value="PLC-like_Pdiesterase_TIM-brl"/>
</dbReference>
<proteinExistence type="predicted"/>
<dbReference type="SUPFAM" id="SSF51695">
    <property type="entry name" value="PLC-like phosphodiesterases"/>
    <property type="match status" value="1"/>
</dbReference>
<keyword evidence="1" id="KW-0732">Signal</keyword>
<name>A0A1R0H7S3_9FUNG</name>
<dbReference type="Gene3D" id="3.20.20.190">
    <property type="entry name" value="Phosphatidylinositol (PI) phosphodiesterase"/>
    <property type="match status" value="1"/>
</dbReference>
<organism evidence="2 3">
    <name type="scientific">Smittium mucronatum</name>
    <dbReference type="NCBI Taxonomy" id="133383"/>
    <lineage>
        <taxon>Eukaryota</taxon>
        <taxon>Fungi</taxon>
        <taxon>Fungi incertae sedis</taxon>
        <taxon>Zoopagomycota</taxon>
        <taxon>Kickxellomycotina</taxon>
        <taxon>Harpellomycetes</taxon>
        <taxon>Harpellales</taxon>
        <taxon>Legeriomycetaceae</taxon>
        <taxon>Smittium</taxon>
    </lineage>
</organism>
<dbReference type="AlphaFoldDB" id="A0A1R0H7S3"/>
<protein>
    <submittedName>
        <fullName evidence="2">PI-PLC X domain-containing protein</fullName>
    </submittedName>
</protein>
<dbReference type="PANTHER" id="PTHR13593">
    <property type="match status" value="1"/>
</dbReference>
<dbReference type="GO" id="GO:0008081">
    <property type="term" value="F:phosphoric diester hydrolase activity"/>
    <property type="evidence" value="ECO:0007669"/>
    <property type="project" value="InterPro"/>
</dbReference>
<dbReference type="Pfam" id="PF26146">
    <property type="entry name" value="PI-PLC_X"/>
    <property type="match status" value="1"/>
</dbReference>
<dbReference type="EMBL" id="LSSL01000222">
    <property type="protein sequence ID" value="OLY85138.1"/>
    <property type="molecule type" value="Genomic_DNA"/>
</dbReference>
<accession>A0A1R0H7S3</accession>
<feature type="chain" id="PRO_5013023096" evidence="1">
    <location>
        <begin position="25"/>
        <end position="366"/>
    </location>
</feature>
<dbReference type="Proteomes" id="UP000187455">
    <property type="component" value="Unassembled WGS sequence"/>
</dbReference>
<sequence length="366" mass="41495">MMTGVRPILFFLISCIGSLRITQGQESTMYCNGYKKLCDVPYNKVAFPTTHNSFAVAGGGLASNQHREIPEQLNDGMRAFMLDAHSKKVPLANLAKDLIKRNIIPLADIHLCHGNCEVLDAGKMVKTLMKFNRFLEKNPNEIVTILIENYHGFTSDEIYSNFLHCGLKKYMFNPSKYSNLNSDWPTLRQLIETNQRLVVFSSNKGGDPKIPQIMDESQYIAQTNYEVEHNSLQKSHPEFNCALNPPSPPKPLVVMNHFVQNRNTILGVKIQTSTTEGSSLVNTKKSILDHYKTCRLTQIFPNFIAIDFHDNQELFRAVASINRVTYENPYKLTFDDESRSPTNLSSIKKIPKLFTLLTVYLLGLIA</sequence>
<evidence type="ECO:0000256" key="1">
    <source>
        <dbReference type="SAM" id="SignalP"/>
    </source>
</evidence>
<comment type="caution">
    <text evidence="2">The sequence shown here is derived from an EMBL/GenBank/DDBJ whole genome shotgun (WGS) entry which is preliminary data.</text>
</comment>
<dbReference type="GO" id="GO:0006629">
    <property type="term" value="P:lipid metabolic process"/>
    <property type="evidence" value="ECO:0007669"/>
    <property type="project" value="InterPro"/>
</dbReference>